<sequence length="72" mass="7471">MAAPKIAHYAARILSIFPQASANLVRALLASSASIPEVAQEVLAVLGGDASLKVCGYGKPNFDIASRSSDNR</sequence>
<accession>X1D882</accession>
<dbReference type="InterPro" id="IPR036852">
    <property type="entry name" value="Peptidase_S8/S53_dom_sf"/>
</dbReference>
<protein>
    <recommendedName>
        <fullName evidence="1">Peptidase S8/S53 domain-containing protein</fullName>
    </recommendedName>
</protein>
<dbReference type="SUPFAM" id="SSF52743">
    <property type="entry name" value="Subtilisin-like"/>
    <property type="match status" value="1"/>
</dbReference>
<evidence type="ECO:0000313" key="2">
    <source>
        <dbReference type="EMBL" id="GAG92651.1"/>
    </source>
</evidence>
<name>X1D882_9ZZZZ</name>
<dbReference type="InterPro" id="IPR000209">
    <property type="entry name" value="Peptidase_S8/S53_dom"/>
</dbReference>
<dbReference type="GO" id="GO:0006508">
    <property type="term" value="P:proteolysis"/>
    <property type="evidence" value="ECO:0007669"/>
    <property type="project" value="InterPro"/>
</dbReference>
<reference evidence="2" key="1">
    <citation type="journal article" date="2014" name="Front. Microbiol.">
        <title>High frequency of phylogenetically diverse reductive dehalogenase-homologous genes in deep subseafloor sedimentary metagenomes.</title>
        <authorList>
            <person name="Kawai M."/>
            <person name="Futagami T."/>
            <person name="Toyoda A."/>
            <person name="Takaki Y."/>
            <person name="Nishi S."/>
            <person name="Hori S."/>
            <person name="Arai W."/>
            <person name="Tsubouchi T."/>
            <person name="Morono Y."/>
            <person name="Uchiyama I."/>
            <person name="Ito T."/>
            <person name="Fujiyama A."/>
            <person name="Inagaki F."/>
            <person name="Takami H."/>
        </authorList>
    </citation>
    <scope>NUCLEOTIDE SEQUENCE</scope>
    <source>
        <strain evidence="2">Expedition CK06-06</strain>
    </source>
</reference>
<dbReference type="AlphaFoldDB" id="X1D882"/>
<gene>
    <name evidence="2" type="ORF">S01H4_44627</name>
</gene>
<comment type="caution">
    <text evidence="2">The sequence shown here is derived from an EMBL/GenBank/DDBJ whole genome shotgun (WGS) entry which is preliminary data.</text>
</comment>
<evidence type="ECO:0000259" key="1">
    <source>
        <dbReference type="Pfam" id="PF00082"/>
    </source>
</evidence>
<feature type="domain" description="Peptidase S8/S53" evidence="1">
    <location>
        <begin position="1"/>
        <end position="58"/>
    </location>
</feature>
<feature type="non-terminal residue" evidence="2">
    <location>
        <position position="72"/>
    </location>
</feature>
<dbReference type="Pfam" id="PF00082">
    <property type="entry name" value="Peptidase_S8"/>
    <property type="match status" value="1"/>
</dbReference>
<organism evidence="2">
    <name type="scientific">marine sediment metagenome</name>
    <dbReference type="NCBI Taxonomy" id="412755"/>
    <lineage>
        <taxon>unclassified sequences</taxon>
        <taxon>metagenomes</taxon>
        <taxon>ecological metagenomes</taxon>
    </lineage>
</organism>
<dbReference type="EMBL" id="BART01024766">
    <property type="protein sequence ID" value="GAG92651.1"/>
    <property type="molecule type" value="Genomic_DNA"/>
</dbReference>
<dbReference type="Gene3D" id="3.40.50.200">
    <property type="entry name" value="Peptidase S8/S53 domain"/>
    <property type="match status" value="1"/>
</dbReference>
<dbReference type="GO" id="GO:0004252">
    <property type="term" value="F:serine-type endopeptidase activity"/>
    <property type="evidence" value="ECO:0007669"/>
    <property type="project" value="InterPro"/>
</dbReference>
<proteinExistence type="predicted"/>